<dbReference type="InterPro" id="IPR035901">
    <property type="entry name" value="GIY-YIG_endonuc_sf"/>
</dbReference>
<reference evidence="15" key="1">
    <citation type="submission" date="2015-07" db="EMBL/GenBank/DDBJ databases">
        <authorList>
            <person name="Kim K.M."/>
        </authorList>
    </citation>
    <scope>NUCLEOTIDE SEQUENCE [LARGE SCALE GENOMIC DNA]</scope>
    <source>
        <strain evidence="15">KCTC 42284</strain>
    </source>
</reference>
<evidence type="ECO:0000256" key="13">
    <source>
        <dbReference type="HAMAP-Rule" id="MF_00203"/>
    </source>
</evidence>
<dbReference type="NCBIfam" id="NF001824">
    <property type="entry name" value="PRK00558.1-5"/>
    <property type="match status" value="1"/>
</dbReference>
<dbReference type="PROSITE" id="PS50164">
    <property type="entry name" value="GIY_YIG"/>
    <property type="match status" value="1"/>
</dbReference>
<dbReference type="SUPFAM" id="SSF82771">
    <property type="entry name" value="GIY-YIG endonuclease"/>
    <property type="match status" value="1"/>
</dbReference>
<keyword evidence="2 13" id="KW-0963">Cytoplasm</keyword>
<dbReference type="GO" id="GO:0003677">
    <property type="term" value="F:DNA binding"/>
    <property type="evidence" value="ECO:0007669"/>
    <property type="project" value="UniProtKB-UniRule"/>
</dbReference>
<evidence type="ECO:0000256" key="4">
    <source>
        <dbReference type="ARBA" id="ARBA00022769"/>
    </source>
</evidence>
<dbReference type="InterPro" id="IPR038476">
    <property type="entry name" value="UvrC_RNase_H_dom_sf"/>
</dbReference>
<dbReference type="Gene3D" id="4.10.860.10">
    <property type="entry name" value="UVR domain"/>
    <property type="match status" value="1"/>
</dbReference>
<dbReference type="SUPFAM" id="SSF47781">
    <property type="entry name" value="RuvA domain 2-like"/>
    <property type="match status" value="1"/>
</dbReference>
<keyword evidence="4 13" id="KW-0228">DNA excision</keyword>
<dbReference type="InterPro" id="IPR010994">
    <property type="entry name" value="RuvA_2-like"/>
</dbReference>
<evidence type="ECO:0000256" key="6">
    <source>
        <dbReference type="ARBA" id="ARBA00023204"/>
    </source>
</evidence>
<evidence type="ECO:0000256" key="1">
    <source>
        <dbReference type="ARBA" id="ARBA00004496"/>
    </source>
</evidence>
<keyword evidence="15" id="KW-1185">Reference proteome</keyword>
<dbReference type="EMBL" id="CP012154">
    <property type="protein sequence ID" value="AKS42186.1"/>
    <property type="molecule type" value="Genomic_DNA"/>
</dbReference>
<dbReference type="AlphaFoldDB" id="A0A0K0XX29"/>
<dbReference type="Pfam" id="PF14520">
    <property type="entry name" value="HHH_5"/>
    <property type="match status" value="1"/>
</dbReference>
<evidence type="ECO:0000313" key="15">
    <source>
        <dbReference type="Proteomes" id="UP000066624"/>
    </source>
</evidence>
<dbReference type="SMART" id="SM00278">
    <property type="entry name" value="HhH1"/>
    <property type="match status" value="2"/>
</dbReference>
<name>A0A0K0XX29_9GAMM</name>
<dbReference type="PROSITE" id="PS50165">
    <property type="entry name" value="UVRC"/>
    <property type="match status" value="1"/>
</dbReference>
<dbReference type="RefSeq" id="WP_049725768.1">
    <property type="nucleotide sequence ID" value="NZ_CP012154.1"/>
</dbReference>
<dbReference type="Gene3D" id="3.30.420.340">
    <property type="entry name" value="UvrC, RNAse H endonuclease domain"/>
    <property type="match status" value="1"/>
</dbReference>
<comment type="similarity">
    <text evidence="9 13">Belongs to the UvrC family.</text>
</comment>
<accession>A0A0K0XX29</accession>
<keyword evidence="3 13" id="KW-0227">DNA damage</keyword>
<protein>
    <recommendedName>
        <fullName evidence="11 13">UvrABC system protein C</fullName>
        <shortName evidence="13">Protein UvrC</shortName>
    </recommendedName>
    <alternativeName>
        <fullName evidence="12 13">Excinuclease ABC subunit C</fullName>
    </alternativeName>
</protein>
<evidence type="ECO:0000256" key="7">
    <source>
        <dbReference type="ARBA" id="ARBA00023236"/>
    </source>
</evidence>
<comment type="function">
    <text evidence="8 13">The UvrABC repair system catalyzes the recognition and processing of DNA lesions. UvrC both incises the 5' and 3' sides of the lesion. The N-terminal half is responsible for the 3' incision and the C-terminal half is responsible for the 5' incision.</text>
</comment>
<dbReference type="InterPro" id="IPR050066">
    <property type="entry name" value="UvrABC_protein_C"/>
</dbReference>
<dbReference type="Pfam" id="PF22920">
    <property type="entry name" value="UvrC_RNaseH"/>
    <property type="match status" value="1"/>
</dbReference>
<dbReference type="CDD" id="cd10434">
    <property type="entry name" value="GIY-YIG_UvrC_Cho"/>
    <property type="match status" value="1"/>
</dbReference>
<evidence type="ECO:0000256" key="2">
    <source>
        <dbReference type="ARBA" id="ARBA00022490"/>
    </source>
</evidence>
<dbReference type="NCBIfam" id="TIGR00194">
    <property type="entry name" value="uvrC"/>
    <property type="match status" value="1"/>
</dbReference>
<comment type="subcellular location">
    <subcellularLocation>
        <location evidence="1 13">Cytoplasm</location>
    </subcellularLocation>
</comment>
<dbReference type="PROSITE" id="PS50151">
    <property type="entry name" value="UVR"/>
    <property type="match status" value="1"/>
</dbReference>
<dbReference type="SMART" id="SM00465">
    <property type="entry name" value="GIYc"/>
    <property type="match status" value="1"/>
</dbReference>
<dbReference type="InterPro" id="IPR047296">
    <property type="entry name" value="GIY-YIG_UvrC_Cho"/>
</dbReference>
<dbReference type="FunFam" id="3.40.1440.10:FF:000001">
    <property type="entry name" value="UvrABC system protein C"/>
    <property type="match status" value="1"/>
</dbReference>
<keyword evidence="7 13" id="KW-0742">SOS response</keyword>
<dbReference type="Proteomes" id="UP000066624">
    <property type="component" value="Chromosome"/>
</dbReference>
<keyword evidence="5 13" id="KW-0267">Excision nuclease</keyword>
<dbReference type="Pfam" id="PF01541">
    <property type="entry name" value="GIY-YIG"/>
    <property type="match status" value="1"/>
</dbReference>
<dbReference type="STRING" id="1579979.WM2015_1819"/>
<gene>
    <name evidence="13" type="primary">uvrC</name>
    <name evidence="14" type="ORF">WM2015_1819</name>
</gene>
<dbReference type="PANTHER" id="PTHR30562">
    <property type="entry name" value="UVRC/OXIDOREDUCTASE"/>
    <property type="match status" value="1"/>
</dbReference>
<dbReference type="InterPro" id="IPR001943">
    <property type="entry name" value="UVR_dom"/>
</dbReference>
<proteinExistence type="inferred from homology"/>
<evidence type="ECO:0000256" key="5">
    <source>
        <dbReference type="ARBA" id="ARBA00022881"/>
    </source>
</evidence>
<dbReference type="InterPro" id="IPR004791">
    <property type="entry name" value="UvrC"/>
</dbReference>
<sequence>MSEFDGRAFARSLSTGPGVYVMRDAEGKVLYVGKARNLRRRVGSYFDRRDKGARINLMVRRIAAIEVSLTRTEAEALLLENEWIKAHKPRFNINLRDDKSYPWIRIDTSHRYPRIGFYRGNRSAPGRYFGPYSSAGAVRESLNQIYRLMGLRQCRDSVFENRTRPCLQYQINRCSAPCVGYISEADYARDVEAAAQLLKGRNEEVIEHLTERMQAASAALEFEKAASLRDHIESLQRVRSNQYVTDGAEELDVIALHCASGRAAVQVVEFRHGRNVGARTFFPGNLGGEERSAEVFGAFLGQYYADRRPPAEILASEEPEQAELWKEALSARREGPVSIRWRVRGQRAQWLALAATNAEDALRRRLAERDQVGRGLSELAELIDLPAPPEHLECFDISHISGTETVASCVVFGPEGAMKKNYRHYNIEGITPGDDYAAMDQVLRRRYRRLVEEQASVPDLIVIDGGKGQANRAREVLADLGLEAIPVMGVAKGPARKAGYETFVLGDREVRPGPHHPASHLIQQIRDEAHRFAITGHRRRRQKRAQSSPLEQIPGIGPKRRQALLKHFGGLKGLKKAGPDELARLPGISQALADRITEALRKL</sequence>
<dbReference type="Gene3D" id="1.10.150.20">
    <property type="entry name" value="5' to 3' exonuclease, C-terminal subdomain"/>
    <property type="match status" value="1"/>
</dbReference>
<dbReference type="InterPro" id="IPR001162">
    <property type="entry name" value="UvrC_RNase_H_dom"/>
</dbReference>
<keyword evidence="6 13" id="KW-0234">DNA repair</keyword>
<dbReference type="FunFam" id="1.10.150.20:FF:000005">
    <property type="entry name" value="UvrABC system protein C"/>
    <property type="match status" value="1"/>
</dbReference>
<dbReference type="PANTHER" id="PTHR30562:SF1">
    <property type="entry name" value="UVRABC SYSTEM PROTEIN C"/>
    <property type="match status" value="1"/>
</dbReference>
<dbReference type="InterPro" id="IPR000305">
    <property type="entry name" value="GIY-YIG_endonuc"/>
</dbReference>
<evidence type="ECO:0000256" key="12">
    <source>
        <dbReference type="ARBA" id="ARBA00077138"/>
    </source>
</evidence>
<dbReference type="Pfam" id="PF08459">
    <property type="entry name" value="UvrC_RNaseH_dom"/>
    <property type="match status" value="1"/>
</dbReference>
<dbReference type="GO" id="GO:0009380">
    <property type="term" value="C:excinuclease repair complex"/>
    <property type="evidence" value="ECO:0007669"/>
    <property type="project" value="InterPro"/>
</dbReference>
<dbReference type="KEGG" id="wma:WM2015_1819"/>
<dbReference type="GO" id="GO:0005737">
    <property type="term" value="C:cytoplasm"/>
    <property type="evidence" value="ECO:0007669"/>
    <property type="project" value="UniProtKB-SubCell"/>
</dbReference>
<dbReference type="GO" id="GO:0006289">
    <property type="term" value="P:nucleotide-excision repair"/>
    <property type="evidence" value="ECO:0007669"/>
    <property type="project" value="UniProtKB-UniRule"/>
</dbReference>
<dbReference type="Pfam" id="PF02151">
    <property type="entry name" value="UVR"/>
    <property type="match status" value="1"/>
</dbReference>
<dbReference type="InterPro" id="IPR036876">
    <property type="entry name" value="UVR_dom_sf"/>
</dbReference>
<evidence type="ECO:0000256" key="10">
    <source>
        <dbReference type="ARBA" id="ARBA00062841"/>
    </source>
</evidence>
<dbReference type="PATRIC" id="fig|1579979.3.peg.1862"/>
<dbReference type="Gene3D" id="3.40.1440.10">
    <property type="entry name" value="GIY-YIG endonuclease"/>
    <property type="match status" value="1"/>
</dbReference>
<dbReference type="GO" id="GO:0009381">
    <property type="term" value="F:excinuclease ABC activity"/>
    <property type="evidence" value="ECO:0007669"/>
    <property type="project" value="UniProtKB-UniRule"/>
</dbReference>
<evidence type="ECO:0000256" key="11">
    <source>
        <dbReference type="ARBA" id="ARBA00067419"/>
    </source>
</evidence>
<evidence type="ECO:0000313" key="14">
    <source>
        <dbReference type="EMBL" id="AKS42186.1"/>
    </source>
</evidence>
<evidence type="ECO:0000256" key="3">
    <source>
        <dbReference type="ARBA" id="ARBA00022763"/>
    </source>
</evidence>
<evidence type="ECO:0000256" key="8">
    <source>
        <dbReference type="ARBA" id="ARBA00059452"/>
    </source>
</evidence>
<organism evidence="14 15">
    <name type="scientific">Wenzhouxiangella marina</name>
    <dbReference type="NCBI Taxonomy" id="1579979"/>
    <lineage>
        <taxon>Bacteria</taxon>
        <taxon>Pseudomonadati</taxon>
        <taxon>Pseudomonadota</taxon>
        <taxon>Gammaproteobacteria</taxon>
        <taxon>Chromatiales</taxon>
        <taxon>Wenzhouxiangellaceae</taxon>
        <taxon>Wenzhouxiangella</taxon>
    </lineage>
</organism>
<comment type="subunit">
    <text evidence="10 13">Interacts with UvrB in an incision complex.</text>
</comment>
<dbReference type="FunFam" id="3.30.420.340:FF:000001">
    <property type="entry name" value="UvrABC system protein C"/>
    <property type="match status" value="1"/>
</dbReference>
<dbReference type="GO" id="GO:0009432">
    <property type="term" value="P:SOS response"/>
    <property type="evidence" value="ECO:0007669"/>
    <property type="project" value="UniProtKB-UniRule"/>
</dbReference>
<dbReference type="HAMAP" id="MF_00203">
    <property type="entry name" value="UvrC"/>
    <property type="match status" value="1"/>
</dbReference>
<evidence type="ECO:0000256" key="9">
    <source>
        <dbReference type="ARBA" id="ARBA00061531"/>
    </source>
</evidence>
<dbReference type="InterPro" id="IPR003583">
    <property type="entry name" value="Hlx-hairpin-Hlx_DNA-bd_motif"/>
</dbReference>
<dbReference type="SUPFAM" id="SSF46600">
    <property type="entry name" value="C-terminal UvrC-binding domain of UvrB"/>
    <property type="match status" value="1"/>
</dbReference>
<dbReference type="OrthoDB" id="9804933at2"/>